<name>A0A8H7TYD9_9APHY</name>
<organism evidence="1 2">
    <name type="scientific">Rhodonia placenta</name>
    <dbReference type="NCBI Taxonomy" id="104341"/>
    <lineage>
        <taxon>Eukaryota</taxon>
        <taxon>Fungi</taxon>
        <taxon>Dikarya</taxon>
        <taxon>Basidiomycota</taxon>
        <taxon>Agaricomycotina</taxon>
        <taxon>Agaricomycetes</taxon>
        <taxon>Polyporales</taxon>
        <taxon>Adustoporiaceae</taxon>
        <taxon>Rhodonia</taxon>
    </lineage>
</organism>
<accession>A0A8H7TYD9</accession>
<gene>
    <name evidence="1" type="ORF">IEO21_08908</name>
</gene>
<dbReference type="Proteomes" id="UP000639403">
    <property type="component" value="Unassembled WGS sequence"/>
</dbReference>
<evidence type="ECO:0000313" key="1">
    <source>
        <dbReference type="EMBL" id="KAF9805861.1"/>
    </source>
</evidence>
<dbReference type="AlphaFoldDB" id="A0A8H7TYD9"/>
<reference evidence="1" key="1">
    <citation type="submission" date="2020-11" db="EMBL/GenBank/DDBJ databases">
        <authorList>
            <person name="Koelle M."/>
            <person name="Horta M.A.C."/>
            <person name="Nowrousian M."/>
            <person name="Ohm R.A."/>
            <person name="Benz P."/>
            <person name="Pilgard A."/>
        </authorList>
    </citation>
    <scope>NUCLEOTIDE SEQUENCE</scope>
    <source>
        <strain evidence="1">FPRL280</strain>
    </source>
</reference>
<dbReference type="EMBL" id="JADOXO010000360">
    <property type="protein sequence ID" value="KAF9805861.1"/>
    <property type="molecule type" value="Genomic_DNA"/>
</dbReference>
<proteinExistence type="predicted"/>
<reference evidence="1" key="2">
    <citation type="journal article" name="Front. Microbiol.">
        <title>Degradative Capacity of Two Strains of Rhodonia placenta: From Phenotype to Genotype.</title>
        <authorList>
            <person name="Kolle M."/>
            <person name="Horta M.A.C."/>
            <person name="Nowrousian M."/>
            <person name="Ohm R.A."/>
            <person name="Benz J.P."/>
            <person name="Pilgard A."/>
        </authorList>
    </citation>
    <scope>NUCLEOTIDE SEQUENCE</scope>
    <source>
        <strain evidence="1">FPRL280</strain>
    </source>
</reference>
<evidence type="ECO:0000313" key="2">
    <source>
        <dbReference type="Proteomes" id="UP000639403"/>
    </source>
</evidence>
<sequence>MIPALFPKASWWRRDGRAFPRRYMWTLLDCPIHRVCVRPAHPCRHSC</sequence>
<comment type="caution">
    <text evidence="1">The sequence shown here is derived from an EMBL/GenBank/DDBJ whole genome shotgun (WGS) entry which is preliminary data.</text>
</comment>
<protein>
    <submittedName>
        <fullName evidence="1">Uncharacterized protein</fullName>
    </submittedName>
</protein>